<feature type="region of interest" description="Disordered" evidence="1">
    <location>
        <begin position="1"/>
        <end position="45"/>
    </location>
</feature>
<proteinExistence type="predicted"/>
<dbReference type="AlphaFoldDB" id="D1AE40"/>
<dbReference type="Proteomes" id="UP000001918">
    <property type="component" value="Chromosome"/>
</dbReference>
<dbReference type="EMBL" id="CP001738">
    <property type="protein sequence ID" value="ACY99466.1"/>
    <property type="molecule type" value="Genomic_DNA"/>
</dbReference>
<organism evidence="2 3">
    <name type="scientific">Thermomonospora curvata (strain ATCC 19995 / DSM 43183 / JCM 3096 / KCTC 9072 / NBRC 15933 / NCIMB 10081 / Henssen B9)</name>
    <dbReference type="NCBI Taxonomy" id="471852"/>
    <lineage>
        <taxon>Bacteria</taxon>
        <taxon>Bacillati</taxon>
        <taxon>Actinomycetota</taxon>
        <taxon>Actinomycetes</taxon>
        <taxon>Streptosporangiales</taxon>
        <taxon>Thermomonosporaceae</taxon>
        <taxon>Thermomonospora</taxon>
    </lineage>
</organism>
<protein>
    <submittedName>
        <fullName evidence="2">Uncharacterized protein</fullName>
    </submittedName>
</protein>
<dbReference type="HOGENOM" id="CLU_2572737_0_0_11"/>
<sequence>MSEPGSPAAVRRADDAERRSPLPRKGRGAGRTEGMRRTEVNEFGLPGAVRAQKRAGTWNERSSLMRKSRAIRVPEVRAWLA</sequence>
<gene>
    <name evidence="2" type="ordered locus">Tcur_3937</name>
</gene>
<feature type="compositionally biased region" description="Basic and acidic residues" evidence="1">
    <location>
        <begin position="11"/>
        <end position="20"/>
    </location>
</feature>
<evidence type="ECO:0000313" key="3">
    <source>
        <dbReference type="Proteomes" id="UP000001918"/>
    </source>
</evidence>
<dbReference type="STRING" id="471852.Tcur_3937"/>
<keyword evidence="3" id="KW-1185">Reference proteome</keyword>
<name>D1AE40_THECD</name>
<evidence type="ECO:0000256" key="1">
    <source>
        <dbReference type="SAM" id="MobiDB-lite"/>
    </source>
</evidence>
<evidence type="ECO:0000313" key="2">
    <source>
        <dbReference type="EMBL" id="ACY99466.1"/>
    </source>
</evidence>
<reference evidence="2 3" key="1">
    <citation type="journal article" date="2011" name="Stand. Genomic Sci.">
        <title>Complete genome sequence of Thermomonospora curvata type strain (B9).</title>
        <authorList>
            <person name="Chertkov O."/>
            <person name="Sikorski J."/>
            <person name="Nolan M."/>
            <person name="Lapidus A."/>
            <person name="Lucas S."/>
            <person name="Del Rio T.G."/>
            <person name="Tice H."/>
            <person name="Cheng J.F."/>
            <person name="Goodwin L."/>
            <person name="Pitluck S."/>
            <person name="Liolios K."/>
            <person name="Ivanova N."/>
            <person name="Mavromatis K."/>
            <person name="Mikhailova N."/>
            <person name="Ovchinnikova G."/>
            <person name="Pati A."/>
            <person name="Chen A."/>
            <person name="Palaniappan K."/>
            <person name="Djao O.D."/>
            <person name="Land M."/>
            <person name="Hauser L."/>
            <person name="Chang Y.J."/>
            <person name="Jeffries C.D."/>
            <person name="Brettin T."/>
            <person name="Han C."/>
            <person name="Detter J.C."/>
            <person name="Rohde M."/>
            <person name="Goker M."/>
            <person name="Woyke T."/>
            <person name="Bristow J."/>
            <person name="Eisen J.A."/>
            <person name="Markowitz V."/>
            <person name="Hugenholtz P."/>
            <person name="Klenk H.P."/>
            <person name="Kyrpides N.C."/>
        </authorList>
    </citation>
    <scope>NUCLEOTIDE SEQUENCE [LARGE SCALE GENOMIC DNA]</scope>
    <source>
        <strain evidence="3">ATCC 19995 / DSM 43183 / JCM 3096 / KCTC 9072 / NBRC 15933 / NCIMB 10081 / Henssen B9</strain>
    </source>
</reference>
<accession>D1AE40</accession>
<dbReference type="KEGG" id="tcu:Tcur_3937"/>